<keyword evidence="4" id="KW-1185">Reference proteome</keyword>
<name>A0A0A3IJ84_9BACI</name>
<evidence type="ECO:0000256" key="1">
    <source>
        <dbReference type="SAM" id="SignalP"/>
    </source>
</evidence>
<dbReference type="InterPro" id="IPR036866">
    <property type="entry name" value="RibonucZ/Hydroxyglut_hydro"/>
</dbReference>
<dbReference type="EMBL" id="JPVP01000059">
    <property type="protein sequence ID" value="KGR82878.1"/>
    <property type="molecule type" value="Genomic_DNA"/>
</dbReference>
<dbReference type="Gene3D" id="3.60.15.10">
    <property type="entry name" value="Ribonuclease Z/Hydroxyacylglutathione hydrolase-like"/>
    <property type="match status" value="1"/>
</dbReference>
<keyword evidence="1" id="KW-0732">Signal</keyword>
<reference evidence="3 4" key="1">
    <citation type="submission" date="2014-02" db="EMBL/GenBank/DDBJ databases">
        <title>Draft genome sequence of Lysinibacillus odysseyi NBRC 100172.</title>
        <authorList>
            <person name="Zhang F."/>
            <person name="Wang G."/>
            <person name="Zhang L."/>
        </authorList>
    </citation>
    <scope>NUCLEOTIDE SEQUENCE [LARGE SCALE GENOMIC DNA]</scope>
    <source>
        <strain evidence="3 4">NBRC 100172</strain>
    </source>
</reference>
<dbReference type="eggNOG" id="COG2333">
    <property type="taxonomic scope" value="Bacteria"/>
</dbReference>
<dbReference type="SUPFAM" id="SSF74853">
    <property type="entry name" value="Lamin A/C globular tail domain"/>
    <property type="match status" value="1"/>
</dbReference>
<dbReference type="InterPro" id="IPR036415">
    <property type="entry name" value="Lamin_tail_dom_sf"/>
</dbReference>
<sequence>MKKIILLVMLLLLAGCAEVTESVKDEKAAKSGKEMLVHFIDIGQGDAILIQSPNGKTMLVDGGVKGQGTNVVSYLREQGVERLDYVVATHPDADHIGGLIAVLNSISIKHFVDSGKMHTSQTYEDMISLVSEKNIPYIVPKTGDNVKLDDALEIAVLHADEDAADNNEASIVLKVVYNNVSFLLTGDADISVEKEMIASQDVKATVLKAGHHGSNTSSSSAFIEAVRPEVAILSYGQGNKYGHPHFEVVESLQQAGSKIYGTAESGHIVVATDGQAYSVNAGEWTGVGAVSSIPVPSKGKIEIVSKDLEKELVSVKNSSDKAVNLSGWQLVSVEGNQVYEFPDYTLQPGEAVTVASGPNAVEAQGMLKWTNRQIWLNSGDAARLQNAKGEVVSELE</sequence>
<proteinExistence type="predicted"/>
<dbReference type="PANTHER" id="PTHR30619:SF7">
    <property type="entry name" value="BETA-LACTAMASE DOMAIN PROTEIN"/>
    <property type="match status" value="1"/>
</dbReference>
<dbReference type="STRING" id="1220589.CD32_18760"/>
<dbReference type="RefSeq" id="WP_036157510.1">
    <property type="nucleotide sequence ID" value="NZ_AVCX01000002.1"/>
</dbReference>
<dbReference type="CDD" id="cd07731">
    <property type="entry name" value="ComA-like_MBL-fold"/>
    <property type="match status" value="1"/>
</dbReference>
<evidence type="ECO:0000313" key="3">
    <source>
        <dbReference type="EMBL" id="KGR82878.1"/>
    </source>
</evidence>
<dbReference type="OrthoDB" id="9761531at2"/>
<feature type="domain" description="LTD" evidence="2">
    <location>
        <begin position="289"/>
        <end position="396"/>
    </location>
</feature>
<feature type="chain" id="PRO_5038792161" evidence="1">
    <location>
        <begin position="20"/>
        <end position="396"/>
    </location>
</feature>
<dbReference type="InterPro" id="IPR001322">
    <property type="entry name" value="Lamin_tail_dom"/>
</dbReference>
<protein>
    <submittedName>
        <fullName evidence="3">Competence protein</fullName>
    </submittedName>
</protein>
<evidence type="ECO:0000313" key="4">
    <source>
        <dbReference type="Proteomes" id="UP000030437"/>
    </source>
</evidence>
<dbReference type="InterPro" id="IPR052159">
    <property type="entry name" value="Competence_DNA_uptake"/>
</dbReference>
<dbReference type="Pfam" id="PF00932">
    <property type="entry name" value="LTD"/>
    <property type="match status" value="1"/>
</dbReference>
<feature type="signal peptide" evidence="1">
    <location>
        <begin position="1"/>
        <end position="19"/>
    </location>
</feature>
<dbReference type="SUPFAM" id="SSF56281">
    <property type="entry name" value="Metallo-hydrolase/oxidoreductase"/>
    <property type="match status" value="1"/>
</dbReference>
<dbReference type="PANTHER" id="PTHR30619">
    <property type="entry name" value="DNA INTERNALIZATION/COMPETENCE PROTEIN COMEC/REC2"/>
    <property type="match status" value="1"/>
</dbReference>
<dbReference type="Gene3D" id="2.60.40.1260">
    <property type="entry name" value="Lamin Tail domain"/>
    <property type="match status" value="1"/>
</dbReference>
<accession>A0A0A3IJ84</accession>
<dbReference type="PROSITE" id="PS51841">
    <property type="entry name" value="LTD"/>
    <property type="match status" value="1"/>
</dbReference>
<evidence type="ECO:0000259" key="2">
    <source>
        <dbReference type="PROSITE" id="PS51841"/>
    </source>
</evidence>
<dbReference type="InterPro" id="IPR035681">
    <property type="entry name" value="ComA-like_MBL"/>
</dbReference>
<dbReference type="SMART" id="SM00849">
    <property type="entry name" value="Lactamase_B"/>
    <property type="match status" value="1"/>
</dbReference>
<dbReference type="AlphaFoldDB" id="A0A0A3IJ84"/>
<dbReference type="Proteomes" id="UP000030437">
    <property type="component" value="Unassembled WGS sequence"/>
</dbReference>
<dbReference type="Pfam" id="PF00753">
    <property type="entry name" value="Lactamase_B"/>
    <property type="match status" value="1"/>
</dbReference>
<gene>
    <name evidence="3" type="ORF">CD32_18760</name>
</gene>
<dbReference type="InterPro" id="IPR001279">
    <property type="entry name" value="Metallo-B-lactamas"/>
</dbReference>
<organism evidence="3 4">
    <name type="scientific">Lysinibacillus odysseyi 34hs-1 = NBRC 100172</name>
    <dbReference type="NCBI Taxonomy" id="1220589"/>
    <lineage>
        <taxon>Bacteria</taxon>
        <taxon>Bacillati</taxon>
        <taxon>Bacillota</taxon>
        <taxon>Bacilli</taxon>
        <taxon>Bacillales</taxon>
        <taxon>Bacillaceae</taxon>
        <taxon>Lysinibacillus</taxon>
    </lineage>
</organism>
<comment type="caution">
    <text evidence="3">The sequence shown here is derived from an EMBL/GenBank/DDBJ whole genome shotgun (WGS) entry which is preliminary data.</text>
</comment>
<dbReference type="PROSITE" id="PS51257">
    <property type="entry name" value="PROKAR_LIPOPROTEIN"/>
    <property type="match status" value="1"/>
</dbReference>